<feature type="domain" description="EamA" evidence="7">
    <location>
        <begin position="6"/>
        <end position="133"/>
    </location>
</feature>
<comment type="similarity">
    <text evidence="2">Belongs to the EamA transporter family.</text>
</comment>
<name>A0A143BGN4_9BACT</name>
<keyword evidence="4 6" id="KW-1133">Transmembrane helix</keyword>
<evidence type="ECO:0000313" key="9">
    <source>
        <dbReference type="Proteomes" id="UP000076404"/>
    </source>
</evidence>
<keyword evidence="5 6" id="KW-0472">Membrane</keyword>
<evidence type="ECO:0000256" key="4">
    <source>
        <dbReference type="ARBA" id="ARBA00022989"/>
    </source>
</evidence>
<feature type="domain" description="EamA" evidence="7">
    <location>
        <begin position="147"/>
        <end position="282"/>
    </location>
</feature>
<evidence type="ECO:0000256" key="6">
    <source>
        <dbReference type="SAM" id="Phobius"/>
    </source>
</evidence>
<feature type="transmembrane region" description="Helical" evidence="6">
    <location>
        <begin position="145"/>
        <end position="166"/>
    </location>
</feature>
<dbReference type="PANTHER" id="PTHR32322:SF2">
    <property type="entry name" value="EAMA DOMAIN-CONTAINING PROTEIN"/>
    <property type="match status" value="1"/>
</dbReference>
<feature type="transmembrane region" description="Helical" evidence="6">
    <location>
        <begin position="64"/>
        <end position="84"/>
    </location>
</feature>
<feature type="transmembrane region" description="Helical" evidence="6">
    <location>
        <begin position="90"/>
        <end position="110"/>
    </location>
</feature>
<evidence type="ECO:0000256" key="5">
    <source>
        <dbReference type="ARBA" id="ARBA00023136"/>
    </source>
</evidence>
<dbReference type="STRING" id="1379270.GEMMAAP_03835"/>
<evidence type="ECO:0000259" key="7">
    <source>
        <dbReference type="Pfam" id="PF00892"/>
    </source>
</evidence>
<dbReference type="InterPro" id="IPR000620">
    <property type="entry name" value="EamA_dom"/>
</dbReference>
<reference evidence="8 9" key="2">
    <citation type="journal article" date="2016" name="Environ. Microbiol. Rep.">
        <title>Metagenomic evidence for the presence of phototrophic Gemmatimonadetes bacteria in diverse environments.</title>
        <authorList>
            <person name="Zeng Y."/>
            <person name="Baumbach J."/>
            <person name="Barbosa E.G."/>
            <person name="Azevedo V."/>
            <person name="Zhang C."/>
            <person name="Koblizek M."/>
        </authorList>
    </citation>
    <scope>NUCLEOTIDE SEQUENCE [LARGE SCALE GENOMIC DNA]</scope>
    <source>
        <strain evidence="8 9">AP64</strain>
    </source>
</reference>
<dbReference type="Pfam" id="PF00892">
    <property type="entry name" value="EamA"/>
    <property type="match status" value="2"/>
</dbReference>
<proteinExistence type="inferred from homology"/>
<dbReference type="InterPro" id="IPR037185">
    <property type="entry name" value="EmrE-like"/>
</dbReference>
<dbReference type="InterPro" id="IPR050638">
    <property type="entry name" value="AA-Vitamin_Transporters"/>
</dbReference>
<dbReference type="eggNOG" id="COG0697">
    <property type="taxonomic scope" value="Bacteria"/>
</dbReference>
<keyword evidence="3 6" id="KW-0812">Transmembrane</keyword>
<dbReference type="Gene3D" id="1.10.3730.20">
    <property type="match status" value="1"/>
</dbReference>
<gene>
    <name evidence="8" type="ORF">GEMMAAP_03835</name>
</gene>
<dbReference type="AlphaFoldDB" id="A0A143BGN4"/>
<feature type="transmembrane region" description="Helical" evidence="6">
    <location>
        <begin position="242"/>
        <end position="260"/>
    </location>
</feature>
<dbReference type="SUPFAM" id="SSF103481">
    <property type="entry name" value="Multidrug resistance efflux transporter EmrE"/>
    <property type="match status" value="2"/>
</dbReference>
<feature type="transmembrane region" description="Helical" evidence="6">
    <location>
        <begin position="266"/>
        <end position="282"/>
    </location>
</feature>
<sequence>MTDAGLVLMATIWGVNYSVVKAGLQAMTPLSFTAVRMVFAALVLFAVAQFIRDAWPSRRDALQLFLLGLLGNGFYQLLFISGMARTRAGVAALIVAAGPAWIAIMSRMLGRERVSRLGWGGIGLQLVGVVCVVGSTQGFEGGEQGLIGAVLISAGSIAWALYSVLLQPYTQRAHALHLSAITLASGALMMAIVGLPDMLRLDWGAVSRTGWGAVAYSALGAMVVGYMLFYHGVRVLGPTKTAMYGNLQPIIAIAVAWAMLHETPTSWQLLGAGFIMAGLLVSRTAKVRPAPEALEEAA</sequence>
<feature type="transmembrane region" description="Helical" evidence="6">
    <location>
        <begin position="178"/>
        <end position="199"/>
    </location>
</feature>
<dbReference type="Proteomes" id="UP000076404">
    <property type="component" value="Chromosome"/>
</dbReference>
<dbReference type="PANTHER" id="PTHR32322">
    <property type="entry name" value="INNER MEMBRANE TRANSPORTER"/>
    <property type="match status" value="1"/>
</dbReference>
<feature type="transmembrane region" description="Helical" evidence="6">
    <location>
        <begin position="32"/>
        <end position="52"/>
    </location>
</feature>
<organism evidence="8 9">
    <name type="scientific">Gemmatimonas phototrophica</name>
    <dbReference type="NCBI Taxonomy" id="1379270"/>
    <lineage>
        <taxon>Bacteria</taxon>
        <taxon>Pseudomonadati</taxon>
        <taxon>Gemmatimonadota</taxon>
        <taxon>Gemmatimonadia</taxon>
        <taxon>Gemmatimonadales</taxon>
        <taxon>Gemmatimonadaceae</taxon>
        <taxon>Gemmatimonas</taxon>
    </lineage>
</organism>
<keyword evidence="9" id="KW-1185">Reference proteome</keyword>
<accession>A0A143BGN4</accession>
<dbReference type="KEGG" id="gph:GEMMAAP_03835"/>
<dbReference type="GO" id="GO:0016020">
    <property type="term" value="C:membrane"/>
    <property type="evidence" value="ECO:0007669"/>
    <property type="project" value="UniProtKB-SubCell"/>
</dbReference>
<dbReference type="EMBL" id="CP011454">
    <property type="protein sequence ID" value="AMW04206.1"/>
    <property type="molecule type" value="Genomic_DNA"/>
</dbReference>
<evidence type="ECO:0000256" key="2">
    <source>
        <dbReference type="ARBA" id="ARBA00007362"/>
    </source>
</evidence>
<evidence type="ECO:0000313" key="8">
    <source>
        <dbReference type="EMBL" id="AMW04206.1"/>
    </source>
</evidence>
<comment type="subcellular location">
    <subcellularLocation>
        <location evidence="1">Membrane</location>
        <topology evidence="1">Multi-pass membrane protein</topology>
    </subcellularLocation>
</comment>
<reference evidence="8 9" key="1">
    <citation type="journal article" date="2014" name="Proc. Natl. Acad. Sci. U.S.A.">
        <title>Functional type 2 photosynthetic reaction centers found in the rare bacterial phylum Gemmatimonadetes.</title>
        <authorList>
            <person name="Zeng Y."/>
            <person name="Feng F."/>
            <person name="Medova H."/>
            <person name="Dean J."/>
            <person name="Koblizek M."/>
        </authorList>
    </citation>
    <scope>NUCLEOTIDE SEQUENCE [LARGE SCALE GENOMIC DNA]</scope>
    <source>
        <strain evidence="8 9">AP64</strain>
    </source>
</reference>
<evidence type="ECO:0000256" key="3">
    <source>
        <dbReference type="ARBA" id="ARBA00022692"/>
    </source>
</evidence>
<feature type="transmembrane region" description="Helical" evidence="6">
    <location>
        <begin position="211"/>
        <end position="230"/>
    </location>
</feature>
<protein>
    <recommendedName>
        <fullName evidence="7">EamA domain-containing protein</fullName>
    </recommendedName>
</protein>
<evidence type="ECO:0000256" key="1">
    <source>
        <dbReference type="ARBA" id="ARBA00004141"/>
    </source>
</evidence>
<feature type="transmembrane region" description="Helical" evidence="6">
    <location>
        <begin position="117"/>
        <end position="139"/>
    </location>
</feature>